<proteinExistence type="inferred from homology"/>
<accession>A0ABP8S0H9</accession>
<dbReference type="InterPro" id="IPR036291">
    <property type="entry name" value="NAD(P)-bd_dom_sf"/>
</dbReference>
<dbReference type="InterPro" id="IPR002347">
    <property type="entry name" value="SDR_fam"/>
</dbReference>
<evidence type="ECO:0000313" key="4">
    <source>
        <dbReference type="EMBL" id="GAA4556890.1"/>
    </source>
</evidence>
<dbReference type="InterPro" id="IPR051911">
    <property type="entry name" value="SDR_oxidoreductase"/>
</dbReference>
<evidence type="ECO:0000313" key="5">
    <source>
        <dbReference type="Proteomes" id="UP001501598"/>
    </source>
</evidence>
<evidence type="ECO:0000256" key="1">
    <source>
        <dbReference type="ARBA" id="ARBA00006484"/>
    </source>
</evidence>
<dbReference type="SUPFAM" id="SSF51735">
    <property type="entry name" value="NAD(P)-binding Rossmann-fold domains"/>
    <property type="match status" value="1"/>
</dbReference>
<gene>
    <name evidence="4" type="ORF">GCM10023175_60130</name>
</gene>
<dbReference type="NCBIfam" id="NF005065">
    <property type="entry name" value="PRK06482.1"/>
    <property type="match status" value="1"/>
</dbReference>
<comment type="similarity">
    <text evidence="1 3">Belongs to the short-chain dehydrogenases/reductases (SDR) family.</text>
</comment>
<dbReference type="Pfam" id="PF00106">
    <property type="entry name" value="adh_short"/>
    <property type="match status" value="1"/>
</dbReference>
<dbReference type="PANTHER" id="PTHR43976">
    <property type="entry name" value="SHORT CHAIN DEHYDROGENASE"/>
    <property type="match status" value="1"/>
</dbReference>
<dbReference type="EMBL" id="BAABGT010000099">
    <property type="protein sequence ID" value="GAA4556890.1"/>
    <property type="molecule type" value="Genomic_DNA"/>
</dbReference>
<reference evidence="5" key="1">
    <citation type="journal article" date="2019" name="Int. J. Syst. Evol. Microbiol.">
        <title>The Global Catalogue of Microorganisms (GCM) 10K type strain sequencing project: providing services to taxonomists for standard genome sequencing and annotation.</title>
        <authorList>
            <consortium name="The Broad Institute Genomics Platform"/>
            <consortium name="The Broad Institute Genome Sequencing Center for Infectious Disease"/>
            <person name="Wu L."/>
            <person name="Ma J."/>
        </authorList>
    </citation>
    <scope>NUCLEOTIDE SEQUENCE [LARGE SCALE GENOMIC DNA]</scope>
    <source>
        <strain evidence="5">JCM 17906</strain>
    </source>
</reference>
<protein>
    <submittedName>
        <fullName evidence="4">SDR family oxidoreductase</fullName>
    </submittedName>
</protein>
<dbReference type="Gene3D" id="3.40.50.720">
    <property type="entry name" value="NAD(P)-binding Rossmann-like Domain"/>
    <property type="match status" value="1"/>
</dbReference>
<evidence type="ECO:0000256" key="2">
    <source>
        <dbReference type="ARBA" id="ARBA00023002"/>
    </source>
</evidence>
<dbReference type="PRINTS" id="PR00080">
    <property type="entry name" value="SDRFAMILY"/>
</dbReference>
<sequence length="263" mass="27801">MTGASRGIGRAIVEQALERGDTVVATVRNAAALPPRERLEVHTLDVIDTAALRAVVDTVFAAHRVDVVVSNAGSGVFGTAEDLSDAQVATMIDVNLVASIQLARAVVPHLREQGGGALMQLSSMGGQMTFPAFGLYHAAKWGIEGFFGSLAEEVKAFGITTTLVEPGMVRTGFFDAAPRVEPSPPYRGGPADRAPVAVEDMPVDEELVAAEIIRAADMADPPRRMLLGSDAYELVTAALAERLAEAEAQKDTAARADRPLRRD</sequence>
<name>A0ABP8S0H9_9PSEU</name>
<keyword evidence="2" id="KW-0560">Oxidoreductase</keyword>
<dbReference type="PANTHER" id="PTHR43976:SF16">
    <property type="entry name" value="SHORT-CHAIN DEHYDROGENASE_REDUCTASE FAMILY PROTEIN"/>
    <property type="match status" value="1"/>
</dbReference>
<keyword evidence="5" id="KW-1185">Reference proteome</keyword>
<dbReference type="Proteomes" id="UP001501598">
    <property type="component" value="Unassembled WGS sequence"/>
</dbReference>
<organism evidence="4 5">
    <name type="scientific">Pseudonocardia xishanensis</name>
    <dbReference type="NCBI Taxonomy" id="630995"/>
    <lineage>
        <taxon>Bacteria</taxon>
        <taxon>Bacillati</taxon>
        <taxon>Actinomycetota</taxon>
        <taxon>Actinomycetes</taxon>
        <taxon>Pseudonocardiales</taxon>
        <taxon>Pseudonocardiaceae</taxon>
        <taxon>Pseudonocardia</taxon>
    </lineage>
</organism>
<dbReference type="PRINTS" id="PR00081">
    <property type="entry name" value="GDHRDH"/>
</dbReference>
<comment type="caution">
    <text evidence="4">The sequence shown here is derived from an EMBL/GenBank/DDBJ whole genome shotgun (WGS) entry which is preliminary data.</text>
</comment>
<evidence type="ECO:0000256" key="3">
    <source>
        <dbReference type="RuleBase" id="RU000363"/>
    </source>
</evidence>